<reference evidence="2" key="1">
    <citation type="submission" date="2017-12" db="EMBL/GenBank/DDBJ databases">
        <title>Sequencing the genomes of 1000 Actinobacteria strains.</title>
        <authorList>
            <person name="Klenk H.-P."/>
        </authorList>
    </citation>
    <scope>NUCLEOTIDE SEQUENCE [LARGE SCALE GENOMIC DNA]</scope>
    <source>
        <strain evidence="2">DSM 44228</strain>
    </source>
</reference>
<evidence type="ECO:0000259" key="1">
    <source>
        <dbReference type="Pfam" id="PF04149"/>
    </source>
</evidence>
<name>A0A2N3XUB9_SACSN</name>
<dbReference type="Pfam" id="PF04149">
    <property type="entry name" value="DUF397"/>
    <property type="match status" value="1"/>
</dbReference>
<gene>
    <name evidence="2" type="ORF">A8926_1844</name>
</gene>
<keyword evidence="3" id="KW-1185">Reference proteome</keyword>
<dbReference type="RefSeq" id="WP_010316265.1">
    <property type="nucleotide sequence ID" value="NZ_CP061007.1"/>
</dbReference>
<evidence type="ECO:0000313" key="3">
    <source>
        <dbReference type="Proteomes" id="UP000233786"/>
    </source>
</evidence>
<protein>
    <submittedName>
        <fullName evidence="2">Uncharacterized protein DUF397</fullName>
    </submittedName>
</protein>
<dbReference type="Proteomes" id="UP000233786">
    <property type="component" value="Unassembled WGS sequence"/>
</dbReference>
<dbReference type="InterPro" id="IPR007278">
    <property type="entry name" value="DUF397"/>
</dbReference>
<dbReference type="AlphaFoldDB" id="A0A2N3XUB9"/>
<feature type="domain" description="DUF397" evidence="1">
    <location>
        <begin position="3"/>
        <end position="54"/>
    </location>
</feature>
<proteinExistence type="predicted"/>
<accession>A0A2N3XUB9</accession>
<dbReference type="EMBL" id="PJNB01000001">
    <property type="protein sequence ID" value="PKW14242.1"/>
    <property type="molecule type" value="Genomic_DNA"/>
</dbReference>
<dbReference type="STRING" id="994479.GCA_000194155_08042"/>
<comment type="caution">
    <text evidence="2">The sequence shown here is derived from an EMBL/GenBank/DDBJ whole genome shotgun (WGS) entry which is preliminary data.</text>
</comment>
<organism evidence="2 3">
    <name type="scientific">Saccharopolyspora spinosa</name>
    <dbReference type="NCBI Taxonomy" id="60894"/>
    <lineage>
        <taxon>Bacteria</taxon>
        <taxon>Bacillati</taxon>
        <taxon>Actinomycetota</taxon>
        <taxon>Actinomycetes</taxon>
        <taxon>Pseudonocardiales</taxon>
        <taxon>Pseudonocardiaceae</taxon>
        <taxon>Saccharopolyspora</taxon>
    </lineage>
</organism>
<evidence type="ECO:0000313" key="2">
    <source>
        <dbReference type="EMBL" id="PKW14242.1"/>
    </source>
</evidence>
<sequence>MNGWRKSSYSPHNNNCVEVGVGFDAVGIRDTKDRDGGHLVVGPAQWQAFLRAVKNDVLDT</sequence>